<comment type="caution">
    <text evidence="2">The sequence shown here is derived from an EMBL/GenBank/DDBJ whole genome shotgun (WGS) entry which is preliminary data.</text>
</comment>
<organism evidence="2 3">
    <name type="scientific">Kingdonia uniflora</name>
    <dbReference type="NCBI Taxonomy" id="39325"/>
    <lineage>
        <taxon>Eukaryota</taxon>
        <taxon>Viridiplantae</taxon>
        <taxon>Streptophyta</taxon>
        <taxon>Embryophyta</taxon>
        <taxon>Tracheophyta</taxon>
        <taxon>Spermatophyta</taxon>
        <taxon>Magnoliopsida</taxon>
        <taxon>Ranunculales</taxon>
        <taxon>Circaeasteraceae</taxon>
        <taxon>Kingdonia</taxon>
    </lineage>
</organism>
<keyword evidence="3" id="KW-1185">Reference proteome</keyword>
<dbReference type="AlphaFoldDB" id="A0A7J7N061"/>
<protein>
    <submittedName>
        <fullName evidence="2">Uncharacterized protein</fullName>
    </submittedName>
</protein>
<evidence type="ECO:0000313" key="2">
    <source>
        <dbReference type="EMBL" id="KAF6160410.1"/>
    </source>
</evidence>
<dbReference type="EMBL" id="JACGCM010001165">
    <property type="protein sequence ID" value="KAF6160410.1"/>
    <property type="molecule type" value="Genomic_DNA"/>
</dbReference>
<feature type="compositionally biased region" description="Basic residues" evidence="1">
    <location>
        <begin position="37"/>
        <end position="50"/>
    </location>
</feature>
<evidence type="ECO:0000313" key="3">
    <source>
        <dbReference type="Proteomes" id="UP000541444"/>
    </source>
</evidence>
<evidence type="ECO:0000256" key="1">
    <source>
        <dbReference type="SAM" id="MobiDB-lite"/>
    </source>
</evidence>
<dbReference type="Proteomes" id="UP000541444">
    <property type="component" value="Unassembled WGS sequence"/>
</dbReference>
<proteinExistence type="predicted"/>
<reference evidence="2 3" key="1">
    <citation type="journal article" date="2020" name="IScience">
        <title>Genome Sequencing of the Endangered Kingdonia uniflora (Circaeasteraceae, Ranunculales) Reveals Potential Mechanisms of Evolutionary Specialization.</title>
        <authorList>
            <person name="Sun Y."/>
            <person name="Deng T."/>
            <person name="Zhang A."/>
            <person name="Moore M.J."/>
            <person name="Landis J.B."/>
            <person name="Lin N."/>
            <person name="Zhang H."/>
            <person name="Zhang X."/>
            <person name="Huang J."/>
            <person name="Zhang X."/>
            <person name="Sun H."/>
            <person name="Wang H."/>
        </authorList>
    </citation>
    <scope>NUCLEOTIDE SEQUENCE [LARGE SCALE GENOMIC DNA]</scope>
    <source>
        <strain evidence="2">TB1705</strain>
        <tissue evidence="2">Leaf</tissue>
    </source>
</reference>
<sequence>MSVGLNYLFHEESTQHNQSGANASIPVEAVAPEKEKGKGRKKRAPVKQRRSVQVPEDAEFLDETDDAGLHWMDAYFTCLARAWGIVVQVRFQHDSGKIDEDRENGAHRIYQGMNGGNDFKHCEAYKILA</sequence>
<name>A0A7J7N061_9MAGN</name>
<gene>
    <name evidence="2" type="ORF">GIB67_019179</name>
</gene>
<feature type="region of interest" description="Disordered" evidence="1">
    <location>
        <begin position="13"/>
        <end position="57"/>
    </location>
</feature>
<accession>A0A7J7N061</accession>